<sequence>MARAAARDINRGCGWNRVKKVRKAQWVAAMRSDQCCKRAALVAKAARQQQRAQLEAREEGEKALATRGGGNGVVRST</sequence>
<evidence type="ECO:0000313" key="2">
    <source>
        <dbReference type="EMBL" id="RRT52955.1"/>
    </source>
</evidence>
<name>A0A426YMK0_ENSVE</name>
<reference evidence="2 3" key="1">
    <citation type="journal article" date="2014" name="Agronomy (Basel)">
        <title>A Draft Genome Sequence for Ensete ventricosum, the Drought-Tolerant Tree Against Hunger.</title>
        <authorList>
            <person name="Harrison J."/>
            <person name="Moore K.A."/>
            <person name="Paszkiewicz K."/>
            <person name="Jones T."/>
            <person name="Grant M."/>
            <person name="Ambacheew D."/>
            <person name="Muzemil S."/>
            <person name="Studholme D.J."/>
        </authorList>
    </citation>
    <scope>NUCLEOTIDE SEQUENCE [LARGE SCALE GENOMIC DNA]</scope>
</reference>
<dbReference type="AlphaFoldDB" id="A0A426YMK0"/>
<proteinExistence type="predicted"/>
<evidence type="ECO:0000313" key="3">
    <source>
        <dbReference type="Proteomes" id="UP000287651"/>
    </source>
</evidence>
<feature type="compositionally biased region" description="Basic and acidic residues" evidence="1">
    <location>
        <begin position="54"/>
        <end position="64"/>
    </location>
</feature>
<feature type="region of interest" description="Disordered" evidence="1">
    <location>
        <begin position="53"/>
        <end position="77"/>
    </location>
</feature>
<feature type="compositionally biased region" description="Gly residues" evidence="1">
    <location>
        <begin position="67"/>
        <end position="77"/>
    </location>
</feature>
<organism evidence="2 3">
    <name type="scientific">Ensete ventricosum</name>
    <name type="common">Abyssinian banana</name>
    <name type="synonym">Musa ensete</name>
    <dbReference type="NCBI Taxonomy" id="4639"/>
    <lineage>
        <taxon>Eukaryota</taxon>
        <taxon>Viridiplantae</taxon>
        <taxon>Streptophyta</taxon>
        <taxon>Embryophyta</taxon>
        <taxon>Tracheophyta</taxon>
        <taxon>Spermatophyta</taxon>
        <taxon>Magnoliopsida</taxon>
        <taxon>Liliopsida</taxon>
        <taxon>Zingiberales</taxon>
        <taxon>Musaceae</taxon>
        <taxon>Ensete</taxon>
    </lineage>
</organism>
<comment type="caution">
    <text evidence="2">The sequence shown here is derived from an EMBL/GenBank/DDBJ whole genome shotgun (WGS) entry which is preliminary data.</text>
</comment>
<evidence type="ECO:0000256" key="1">
    <source>
        <dbReference type="SAM" id="MobiDB-lite"/>
    </source>
</evidence>
<accession>A0A426YMK0</accession>
<dbReference type="EMBL" id="AMZH03011392">
    <property type="protein sequence ID" value="RRT52955.1"/>
    <property type="molecule type" value="Genomic_DNA"/>
</dbReference>
<gene>
    <name evidence="2" type="ORF">B296_00033932</name>
</gene>
<dbReference type="Proteomes" id="UP000287651">
    <property type="component" value="Unassembled WGS sequence"/>
</dbReference>
<protein>
    <submittedName>
        <fullName evidence="2">Uncharacterized protein</fullName>
    </submittedName>
</protein>